<comment type="caution">
    <text evidence="1">The sequence shown here is derived from an EMBL/GenBank/DDBJ whole genome shotgun (WGS) entry which is preliminary data.</text>
</comment>
<name>A0ACC0AKD5_CATRO</name>
<dbReference type="Proteomes" id="UP001060085">
    <property type="component" value="Linkage Group LG05"/>
</dbReference>
<gene>
    <name evidence="1" type="ORF">M9H77_19952</name>
</gene>
<keyword evidence="2" id="KW-1185">Reference proteome</keyword>
<protein>
    <submittedName>
        <fullName evidence="1">Uncharacterized protein</fullName>
    </submittedName>
</protein>
<proteinExistence type="predicted"/>
<evidence type="ECO:0000313" key="1">
    <source>
        <dbReference type="EMBL" id="KAI5660629.1"/>
    </source>
</evidence>
<evidence type="ECO:0000313" key="2">
    <source>
        <dbReference type="Proteomes" id="UP001060085"/>
    </source>
</evidence>
<dbReference type="EMBL" id="CM044705">
    <property type="protein sequence ID" value="KAI5660629.1"/>
    <property type="molecule type" value="Genomic_DNA"/>
</dbReference>
<reference evidence="2" key="1">
    <citation type="journal article" date="2023" name="Nat. Plants">
        <title>Single-cell RNA sequencing provides a high-resolution roadmap for understanding the multicellular compartmentation of specialized metabolism.</title>
        <authorList>
            <person name="Sun S."/>
            <person name="Shen X."/>
            <person name="Li Y."/>
            <person name="Li Y."/>
            <person name="Wang S."/>
            <person name="Li R."/>
            <person name="Zhang H."/>
            <person name="Shen G."/>
            <person name="Guo B."/>
            <person name="Wei J."/>
            <person name="Xu J."/>
            <person name="St-Pierre B."/>
            <person name="Chen S."/>
            <person name="Sun C."/>
        </authorList>
    </citation>
    <scope>NUCLEOTIDE SEQUENCE [LARGE SCALE GENOMIC DNA]</scope>
</reference>
<organism evidence="1 2">
    <name type="scientific">Catharanthus roseus</name>
    <name type="common">Madagascar periwinkle</name>
    <name type="synonym">Vinca rosea</name>
    <dbReference type="NCBI Taxonomy" id="4058"/>
    <lineage>
        <taxon>Eukaryota</taxon>
        <taxon>Viridiplantae</taxon>
        <taxon>Streptophyta</taxon>
        <taxon>Embryophyta</taxon>
        <taxon>Tracheophyta</taxon>
        <taxon>Spermatophyta</taxon>
        <taxon>Magnoliopsida</taxon>
        <taxon>eudicotyledons</taxon>
        <taxon>Gunneridae</taxon>
        <taxon>Pentapetalae</taxon>
        <taxon>asterids</taxon>
        <taxon>lamiids</taxon>
        <taxon>Gentianales</taxon>
        <taxon>Apocynaceae</taxon>
        <taxon>Rauvolfioideae</taxon>
        <taxon>Vinceae</taxon>
        <taxon>Catharanthinae</taxon>
        <taxon>Catharanthus</taxon>
    </lineage>
</organism>
<sequence>MTKMQKVLDNGVQHVELLEGIEDNDGGITVQMTEPMDPSIFVTVLRASLTLWKKQKKKGVWIKLPIELVNLVEPAVKEGFWYHHAETRYLMLVYWIPNTTPKLPANASHRVGIGAFVMNNNGEVLVVQENKGKFKGTGIWKLPTGAVNEGEDISAAAVREVKEETGIESEFLEVLAFRQSHNSFFSKSDIFFICLLRPLSFDIQKQDSEVEAAQWMAIGDYTAQPFVQQKQIFNQIAKICLERANDKYSGLSPVLTTSGFSAKKFYLYFNNQSGSS</sequence>
<accession>A0ACC0AKD5</accession>